<keyword evidence="9" id="KW-1185">Reference proteome</keyword>
<organism evidence="8 9">
    <name type="scientific">Roseovarius gaetbuli</name>
    <dbReference type="NCBI Taxonomy" id="1356575"/>
    <lineage>
        <taxon>Bacteria</taxon>
        <taxon>Pseudomonadati</taxon>
        <taxon>Pseudomonadota</taxon>
        <taxon>Alphaproteobacteria</taxon>
        <taxon>Rhodobacterales</taxon>
        <taxon>Roseobacteraceae</taxon>
        <taxon>Roseovarius</taxon>
    </lineage>
</organism>
<comment type="subcellular location">
    <subcellularLocation>
        <location evidence="2">Secreted</location>
    </subcellularLocation>
</comment>
<dbReference type="GO" id="GO:0005576">
    <property type="term" value="C:extracellular region"/>
    <property type="evidence" value="ECO:0007669"/>
    <property type="project" value="UniProtKB-SubCell"/>
</dbReference>
<evidence type="ECO:0000256" key="3">
    <source>
        <dbReference type="ARBA" id="ARBA00018392"/>
    </source>
</evidence>
<evidence type="ECO:0000259" key="7">
    <source>
        <dbReference type="PROSITE" id="PS50035"/>
    </source>
</evidence>
<name>A0A1X6ZRR2_9RHOB</name>
<dbReference type="SUPFAM" id="SSF56024">
    <property type="entry name" value="Phospholipase D/nuclease"/>
    <property type="match status" value="2"/>
</dbReference>
<dbReference type="Proteomes" id="UP000194012">
    <property type="component" value="Unassembled WGS sequence"/>
</dbReference>
<evidence type="ECO:0000313" key="9">
    <source>
        <dbReference type="Proteomes" id="UP000194012"/>
    </source>
</evidence>
<keyword evidence="4" id="KW-0964">Secreted</keyword>
<dbReference type="EMBL" id="FWFJ01000028">
    <property type="protein sequence ID" value="SLN59351.1"/>
    <property type="molecule type" value="Genomic_DNA"/>
</dbReference>
<evidence type="ECO:0000256" key="5">
    <source>
        <dbReference type="ARBA" id="ARBA00029594"/>
    </source>
</evidence>
<keyword evidence="6" id="KW-0732">Signal</keyword>
<dbReference type="CDD" id="cd09113">
    <property type="entry name" value="PLDc_ymdC_like_2"/>
    <property type="match status" value="1"/>
</dbReference>
<dbReference type="GO" id="GO:0030572">
    <property type="term" value="F:phosphatidyltransferase activity"/>
    <property type="evidence" value="ECO:0007669"/>
    <property type="project" value="UniProtKB-ARBA"/>
</dbReference>
<dbReference type="InterPro" id="IPR001736">
    <property type="entry name" value="PLipase_D/transphosphatidylase"/>
</dbReference>
<proteinExistence type="predicted"/>
<evidence type="ECO:0000256" key="2">
    <source>
        <dbReference type="ARBA" id="ARBA00004613"/>
    </source>
</evidence>
<dbReference type="SMART" id="SM00155">
    <property type="entry name" value="PLDc"/>
    <property type="match status" value="2"/>
</dbReference>
<dbReference type="CDD" id="cd09111">
    <property type="entry name" value="PLDc_ymdC_like_1"/>
    <property type="match status" value="1"/>
</dbReference>
<comment type="function">
    <text evidence="1">Could be a virulence factor.</text>
</comment>
<feature type="domain" description="PLD phosphodiesterase" evidence="7">
    <location>
        <begin position="399"/>
        <end position="426"/>
    </location>
</feature>
<dbReference type="Gene3D" id="3.30.870.10">
    <property type="entry name" value="Endonuclease Chain A"/>
    <property type="match status" value="2"/>
</dbReference>
<dbReference type="PROSITE" id="PS51257">
    <property type="entry name" value="PROKAR_LIPOPROTEIN"/>
    <property type="match status" value="1"/>
</dbReference>
<dbReference type="GO" id="GO:0032049">
    <property type="term" value="P:cardiolipin biosynthetic process"/>
    <property type="evidence" value="ECO:0007669"/>
    <property type="project" value="UniProtKB-ARBA"/>
</dbReference>
<protein>
    <recommendedName>
        <fullName evidence="3">Phospholipase D</fullName>
    </recommendedName>
    <alternativeName>
        <fullName evidence="5">Choline phosphatase</fullName>
    </alternativeName>
</protein>
<keyword evidence="8" id="KW-0808">Transferase</keyword>
<evidence type="ECO:0000256" key="6">
    <source>
        <dbReference type="SAM" id="SignalP"/>
    </source>
</evidence>
<evidence type="ECO:0000256" key="1">
    <source>
        <dbReference type="ARBA" id="ARBA00003145"/>
    </source>
</evidence>
<dbReference type="PANTHER" id="PTHR21248">
    <property type="entry name" value="CARDIOLIPIN SYNTHASE"/>
    <property type="match status" value="1"/>
</dbReference>
<dbReference type="Pfam" id="PF13091">
    <property type="entry name" value="PLDc_2"/>
    <property type="match status" value="2"/>
</dbReference>
<dbReference type="OrthoDB" id="9814092at2"/>
<dbReference type="PANTHER" id="PTHR21248:SF12">
    <property type="entry name" value="CARDIOLIPIN SYNTHASE C"/>
    <property type="match status" value="1"/>
</dbReference>
<dbReference type="AlphaFoldDB" id="A0A1X6ZRR2"/>
<gene>
    <name evidence="8" type="primary">ybhO</name>
    <name evidence="8" type="ORF">ROG8370_02729</name>
</gene>
<feature type="domain" description="PLD phosphodiesterase" evidence="7">
    <location>
        <begin position="162"/>
        <end position="189"/>
    </location>
</feature>
<accession>A0A1X6ZRR2</accession>
<feature type="chain" id="PRO_5010880790" description="Phospholipase D" evidence="6">
    <location>
        <begin position="20"/>
        <end position="509"/>
    </location>
</feature>
<dbReference type="InterPro" id="IPR025202">
    <property type="entry name" value="PLD-like_dom"/>
</dbReference>
<evidence type="ECO:0000313" key="8">
    <source>
        <dbReference type="EMBL" id="SLN59351.1"/>
    </source>
</evidence>
<sequence>MMRSLPVLCLFLATLSACSGGIRSYEKTVTRATDLQQESRLARSVRRLGNPGDGRSGVRLISNGEEALAARLLIASRAERSIDAQYYLLHDDPTGHIFAASLLEAADRGVRVRLLLDDMYNAGYDPMTAALDQHPNIEIRLFNPVWRDRGRIRAGLTDFKRINRRMHNKSMTSDNAVTIVGGRNIGAEYFLAKKEMNYADLDVLAVGPVAVQVSNSFDQYWNSRAAVPAKVVIGESAAYGIEDARARLLELVDQAKQTPFAEALVRKGRSSFSKDSFSLSWVPAQLYADHPSKVAGAESEDPVLASQLIPYFQAAENDVQVISGYFVPRSSGVKWMTELEDRGVDVRVITNSLGSNDVDLVYAHYAKKRKSLLRGGVELYELRPDLNFVQHRGSAWEHSRSGLHSKAFAIDDRYLFIGSFNWDPRSVNINTEMGILIDSPPLTKKAMQAVNGVLDANTFHVQLSKAEILTWTTQREDGVMLRYNSEPTGKFWDHLWTGFLGILPIGSQL</sequence>
<evidence type="ECO:0000256" key="4">
    <source>
        <dbReference type="ARBA" id="ARBA00022525"/>
    </source>
</evidence>
<feature type="signal peptide" evidence="6">
    <location>
        <begin position="1"/>
        <end position="19"/>
    </location>
</feature>
<reference evidence="9" key="1">
    <citation type="submission" date="2017-03" db="EMBL/GenBank/DDBJ databases">
        <authorList>
            <person name="Rodrigo-Torres L."/>
            <person name="Arahal R.D."/>
            <person name="Lucena T."/>
        </authorList>
    </citation>
    <scope>NUCLEOTIDE SEQUENCE [LARGE SCALE GENOMIC DNA]</scope>
    <source>
        <strain evidence="9">CECT 8370</strain>
    </source>
</reference>
<dbReference type="PROSITE" id="PS50035">
    <property type="entry name" value="PLD"/>
    <property type="match status" value="2"/>
</dbReference>